<accession>A0AC35GUL0</accession>
<evidence type="ECO:0000313" key="1">
    <source>
        <dbReference type="Proteomes" id="UP000887580"/>
    </source>
</evidence>
<organism evidence="1 2">
    <name type="scientific">Panagrolaimus sp. PS1159</name>
    <dbReference type="NCBI Taxonomy" id="55785"/>
    <lineage>
        <taxon>Eukaryota</taxon>
        <taxon>Metazoa</taxon>
        <taxon>Ecdysozoa</taxon>
        <taxon>Nematoda</taxon>
        <taxon>Chromadorea</taxon>
        <taxon>Rhabditida</taxon>
        <taxon>Tylenchina</taxon>
        <taxon>Panagrolaimomorpha</taxon>
        <taxon>Panagrolaimoidea</taxon>
        <taxon>Panagrolaimidae</taxon>
        <taxon>Panagrolaimus</taxon>
    </lineage>
</organism>
<sequence length="126" mass="13241">MNITTYGPHNGIFITSGIQQGTSGAGFFAAHTTPSGTIIAPSIPAIQELPTSLRGSSVSVGGVGSGRTTIVKGDKLDFSRSRSTSRSRPSSPLIDFYGGGRDSPPDEFIEPEKVKLNVFNEVSKKI</sequence>
<protein>
    <submittedName>
        <fullName evidence="2">Uncharacterized protein</fullName>
    </submittedName>
</protein>
<dbReference type="WBParaSite" id="PS1159_v2.g8892.t1">
    <property type="protein sequence ID" value="PS1159_v2.g8892.t1"/>
    <property type="gene ID" value="PS1159_v2.g8892"/>
</dbReference>
<proteinExistence type="predicted"/>
<evidence type="ECO:0000313" key="2">
    <source>
        <dbReference type="WBParaSite" id="PS1159_v2.g8892.t1"/>
    </source>
</evidence>
<name>A0AC35GUL0_9BILA</name>
<dbReference type="Proteomes" id="UP000887580">
    <property type="component" value="Unplaced"/>
</dbReference>
<reference evidence="2" key="1">
    <citation type="submission" date="2022-11" db="UniProtKB">
        <authorList>
            <consortium name="WormBaseParasite"/>
        </authorList>
    </citation>
    <scope>IDENTIFICATION</scope>
</reference>